<dbReference type="AlphaFoldDB" id="A0A1F2P864"/>
<dbReference type="STRING" id="1838285.SCAL_001593"/>
<accession>A0A1F2P864</accession>
<reference evidence="1" key="1">
    <citation type="submission" date="2016-05" db="EMBL/GenBank/DDBJ databases">
        <title>Microbial consortia oxidize butane by reversing methanogenesis.</title>
        <authorList>
            <person name="Laso-Perez R."/>
            <person name="Richter M."/>
            <person name="Wegener G."/>
            <person name="Musat F."/>
        </authorList>
    </citation>
    <scope>NUCLEOTIDE SEQUENCE [LARGE SCALE GENOMIC DNA]</scope>
    <source>
        <strain evidence="1">BOX2</strain>
    </source>
</reference>
<proteinExistence type="predicted"/>
<keyword evidence="2" id="KW-1185">Reference proteome</keyword>
<comment type="caution">
    <text evidence="1">The sequence shown here is derived from an EMBL/GenBank/DDBJ whole genome shotgun (WGS) entry which is preliminary data.</text>
</comment>
<evidence type="ECO:0000313" key="1">
    <source>
        <dbReference type="EMBL" id="OFV67324.1"/>
    </source>
</evidence>
<gene>
    <name evidence="1" type="ORF">SCAL_001593</name>
</gene>
<organism evidence="1 2">
    <name type="scientific">Candidatus Syntropharchaeum caldarium</name>
    <dbReference type="NCBI Taxonomy" id="1838285"/>
    <lineage>
        <taxon>Archaea</taxon>
        <taxon>Methanobacteriati</taxon>
        <taxon>Methanobacteriota</taxon>
        <taxon>Stenosarchaea group</taxon>
        <taxon>Methanomicrobia</taxon>
        <taxon>Methanosarcinales</taxon>
        <taxon>ANME-2 cluster</taxon>
        <taxon>Candidatus Syntropharchaeum</taxon>
    </lineage>
</organism>
<protein>
    <submittedName>
        <fullName evidence="1">Uncharacterized protein</fullName>
    </submittedName>
</protein>
<name>A0A1F2P864_9EURY</name>
<dbReference type="EMBL" id="LYOS01000005">
    <property type="protein sequence ID" value="OFV67324.1"/>
    <property type="molecule type" value="Genomic_DNA"/>
</dbReference>
<evidence type="ECO:0000313" key="2">
    <source>
        <dbReference type="Proteomes" id="UP000186940"/>
    </source>
</evidence>
<sequence>MEGITADEGRELRKLKNENMKMIEDVYMALVGDREVQAWIEKIKAHEWVRMVEG</sequence>
<dbReference type="Proteomes" id="UP000186940">
    <property type="component" value="Unassembled WGS sequence"/>
</dbReference>